<dbReference type="RefSeq" id="XP_008561397.1">
    <property type="nucleotide sequence ID" value="XM_008563175.1"/>
</dbReference>
<evidence type="ECO:0000313" key="1">
    <source>
        <dbReference type="Proteomes" id="UP000694923"/>
    </source>
</evidence>
<dbReference type="GeneID" id="103581302"/>
<dbReference type="Proteomes" id="UP000694923">
    <property type="component" value="Unplaced"/>
</dbReference>
<feature type="non-terminal residue" evidence="2">
    <location>
        <position position="26"/>
    </location>
</feature>
<accession>A0ABM0PZ56</accession>
<name>A0ABM0PZ56_GALVR</name>
<protein>
    <submittedName>
        <fullName evidence="2">ADP-ribosylation factor GTPase-activating protein 1-like</fullName>
    </submittedName>
</protein>
<keyword evidence="1" id="KW-1185">Reference proteome</keyword>
<evidence type="ECO:0000313" key="2">
    <source>
        <dbReference type="RefSeq" id="XP_008561397.1"/>
    </source>
</evidence>
<proteinExistence type="predicted"/>
<organism evidence="1 2">
    <name type="scientific">Galeopterus variegatus</name>
    <name type="common">Malayan flying lemur</name>
    <name type="synonym">Cynocephalus variegatus</name>
    <dbReference type="NCBI Taxonomy" id="482537"/>
    <lineage>
        <taxon>Eukaryota</taxon>
        <taxon>Metazoa</taxon>
        <taxon>Chordata</taxon>
        <taxon>Craniata</taxon>
        <taxon>Vertebrata</taxon>
        <taxon>Euteleostomi</taxon>
        <taxon>Mammalia</taxon>
        <taxon>Eutheria</taxon>
        <taxon>Euarchontoglires</taxon>
        <taxon>Dermoptera</taxon>
        <taxon>Cynocephalidae</taxon>
        <taxon>Galeopterus</taxon>
    </lineage>
</organism>
<reference evidence="2" key="1">
    <citation type="submission" date="2025-08" db="UniProtKB">
        <authorList>
            <consortium name="RefSeq"/>
        </authorList>
    </citation>
    <scope>IDENTIFICATION</scope>
</reference>
<gene>
    <name evidence="2" type="primary">LOC103581302</name>
</gene>
<sequence>MVQGVSSKGWRDVTTFFSGKAEDPSD</sequence>